<gene>
    <name evidence="1" type="ORF">H2198_008796</name>
</gene>
<dbReference type="Proteomes" id="UP001172386">
    <property type="component" value="Unassembled WGS sequence"/>
</dbReference>
<reference evidence="1" key="1">
    <citation type="submission" date="2022-10" db="EMBL/GenBank/DDBJ databases">
        <title>Culturing micro-colonial fungi from biological soil crusts in the Mojave desert and describing Neophaeococcomyces mojavensis, and introducing the new genera and species Taxawa tesnikishii.</title>
        <authorList>
            <person name="Kurbessoian T."/>
            <person name="Stajich J.E."/>
        </authorList>
    </citation>
    <scope>NUCLEOTIDE SEQUENCE</scope>
    <source>
        <strain evidence="1">JES_112</strain>
    </source>
</reference>
<proteinExistence type="predicted"/>
<comment type="caution">
    <text evidence="1">The sequence shown here is derived from an EMBL/GenBank/DDBJ whole genome shotgun (WGS) entry which is preliminary data.</text>
</comment>
<protein>
    <submittedName>
        <fullName evidence="1">Uncharacterized protein</fullName>
    </submittedName>
</protein>
<organism evidence="1 2">
    <name type="scientific">Neophaeococcomyces mojaviensis</name>
    <dbReference type="NCBI Taxonomy" id="3383035"/>
    <lineage>
        <taxon>Eukaryota</taxon>
        <taxon>Fungi</taxon>
        <taxon>Dikarya</taxon>
        <taxon>Ascomycota</taxon>
        <taxon>Pezizomycotina</taxon>
        <taxon>Eurotiomycetes</taxon>
        <taxon>Chaetothyriomycetidae</taxon>
        <taxon>Chaetothyriales</taxon>
        <taxon>Chaetothyriales incertae sedis</taxon>
        <taxon>Neophaeococcomyces</taxon>
    </lineage>
</organism>
<name>A0ACC2ZWB0_9EURO</name>
<evidence type="ECO:0000313" key="1">
    <source>
        <dbReference type="EMBL" id="KAJ9651933.1"/>
    </source>
</evidence>
<dbReference type="EMBL" id="JAPDRQ010000227">
    <property type="protein sequence ID" value="KAJ9651933.1"/>
    <property type="molecule type" value="Genomic_DNA"/>
</dbReference>
<evidence type="ECO:0000313" key="2">
    <source>
        <dbReference type="Proteomes" id="UP001172386"/>
    </source>
</evidence>
<keyword evidence="2" id="KW-1185">Reference proteome</keyword>
<accession>A0ACC2ZWB0</accession>
<sequence length="208" mass="23100">MQIQSKACCSRPPVTLSGGYDYVVKGEYVDFNGMKTYVTGKPDVKRGIFLFYDVFGLYIQALKGADILAMDYEQYPDGAGDFKVFMPDWWGDNPQDLKLFPPKTPEEIKKINAFFVTGPANPEKAKPLVQPLFQAIRAKHPEITEWAVMGFCWGGKMTAMSSQPDTIFKAAAQCHPSLVDPNDISEIKIPMVVLPSMDEDAKVSSSLS</sequence>